<keyword evidence="6" id="KW-1185">Reference proteome</keyword>
<evidence type="ECO:0000256" key="1">
    <source>
        <dbReference type="ARBA" id="ARBA00004442"/>
    </source>
</evidence>
<feature type="domain" description="Outer membrane protein beta-barrel" evidence="4">
    <location>
        <begin position="366"/>
        <end position="767"/>
    </location>
</feature>
<dbReference type="SUPFAM" id="SSF56935">
    <property type="entry name" value="Porins"/>
    <property type="match status" value="1"/>
</dbReference>
<evidence type="ECO:0000313" key="6">
    <source>
        <dbReference type="Proteomes" id="UP000603728"/>
    </source>
</evidence>
<dbReference type="InterPro" id="IPR008969">
    <property type="entry name" value="CarboxyPept-like_regulatory"/>
</dbReference>
<dbReference type="InterPro" id="IPR036942">
    <property type="entry name" value="Beta-barrel_TonB_sf"/>
</dbReference>
<evidence type="ECO:0000313" key="5">
    <source>
        <dbReference type="EMBL" id="MBL0735417.1"/>
    </source>
</evidence>
<dbReference type="PANTHER" id="PTHR40980">
    <property type="entry name" value="PLUG DOMAIN-CONTAINING PROTEIN"/>
    <property type="match status" value="1"/>
</dbReference>
<organism evidence="5 6">
    <name type="scientific">Flavobacterium tagetis</name>
    <dbReference type="NCBI Taxonomy" id="2801336"/>
    <lineage>
        <taxon>Bacteria</taxon>
        <taxon>Pseudomonadati</taxon>
        <taxon>Bacteroidota</taxon>
        <taxon>Flavobacteriia</taxon>
        <taxon>Flavobacteriales</taxon>
        <taxon>Flavobacteriaceae</taxon>
        <taxon>Flavobacterium</taxon>
    </lineage>
</organism>
<reference evidence="5 6" key="1">
    <citation type="submission" date="2021-01" db="EMBL/GenBank/DDBJ databases">
        <title>Genome seq and assembly of Flavobacterium sp. GN10.</title>
        <authorList>
            <person name="Chhetri G."/>
        </authorList>
    </citation>
    <scope>NUCLEOTIDE SEQUENCE [LARGE SCALE GENOMIC DNA]</scope>
    <source>
        <strain evidence="5 6">GN10</strain>
    </source>
</reference>
<dbReference type="Proteomes" id="UP000603728">
    <property type="component" value="Unassembled WGS sequence"/>
</dbReference>
<dbReference type="Gene3D" id="2.170.130.10">
    <property type="entry name" value="TonB-dependent receptor, plug domain"/>
    <property type="match status" value="1"/>
</dbReference>
<gene>
    <name evidence="5" type="ORF">JI750_00845</name>
</gene>
<evidence type="ECO:0000259" key="4">
    <source>
        <dbReference type="Pfam" id="PF14905"/>
    </source>
</evidence>
<accession>A0ABS1K896</accession>
<dbReference type="InterPro" id="IPR037066">
    <property type="entry name" value="Plug_dom_sf"/>
</dbReference>
<proteinExistence type="predicted"/>
<sequence length="791" mass="90742">MIRLLVIVFFYSSALFAQIKISGKVVDFKNNPIELAEVLLVTKDSIPIKSEMTNRNGEFILYAYAGTYILEIKQFDAFLWRKKINLDHNIDLGFIGIMDNRQMLNEVMVKSQKKLIERKVDRLVFNVENSVATSGSDALDALKVAPGIRVQNETVSMVGKSGVGLMVDDRLIQLSGEDLVNYLKSIASDNIKSIEIITTPPAKYDAEGNSGLINIKLKRPKNDSWNMTLRNTMKQATYFSDIMGANFSFQKKRISFLADLGFNKSKTLYDNYITYNYPSSFWNVYLNNVNNTAFITPTIIFNYKVTDKTTLGVQYIGAINKPTIYDYSNSIVTNKETGDLENIYASNGNSEIDYSRSSLNVNGVTKLNDKGKVMTFDLDYLTYKNDKINPFNSIILDQDNNVILDNNVINKGNLEIKNYAGKIDFTIPSHFANYEYGGKLSFINTNSAVNLLFYDNIANEDVFNQETQFDYQENTQAVYFSANKKIKKWEFKVGLRFENTQTKGVVLTENITNRKNYSKFFPTLFATYTVNENNSFSFSLNRRINRPGYDYVNPARRYSSINSYVFGNPFLQPSFVYNAEIKHSYKSIFTSSASYTIGKNNISQINIPQLDNTQTATWENYADYNRVNFDESINFDFNKRWSTVSSIYFYYVEYKSHIPEIEATGSGAGGGFETRHTFTANKAKTFFIEGAYWYDFQSMSMQVKKSPASNLDISFKHFYLDKKLQLTLLLTNILKSDRVTMRYTSNNIDQSFMQYRDTQSMRFSLLYKIGSNKIGVKQRKLGNQEEIQRAN</sequence>
<protein>
    <submittedName>
        <fullName evidence="5">TonB-dependent receptor</fullName>
    </submittedName>
</protein>
<keyword evidence="3" id="KW-0998">Cell outer membrane</keyword>
<dbReference type="SUPFAM" id="SSF49464">
    <property type="entry name" value="Carboxypeptidase regulatory domain-like"/>
    <property type="match status" value="1"/>
</dbReference>
<comment type="subcellular location">
    <subcellularLocation>
        <location evidence="1">Cell outer membrane</location>
    </subcellularLocation>
</comment>
<comment type="caution">
    <text evidence="5">The sequence shown here is derived from an EMBL/GenBank/DDBJ whole genome shotgun (WGS) entry which is preliminary data.</text>
</comment>
<evidence type="ECO:0000256" key="2">
    <source>
        <dbReference type="ARBA" id="ARBA00023136"/>
    </source>
</evidence>
<keyword evidence="2" id="KW-0472">Membrane</keyword>
<keyword evidence="5" id="KW-0675">Receptor</keyword>
<dbReference type="EMBL" id="JAERSF010000001">
    <property type="protein sequence ID" value="MBL0735417.1"/>
    <property type="molecule type" value="Genomic_DNA"/>
</dbReference>
<dbReference type="Gene3D" id="2.40.170.20">
    <property type="entry name" value="TonB-dependent receptor, beta-barrel domain"/>
    <property type="match status" value="1"/>
</dbReference>
<dbReference type="PANTHER" id="PTHR40980:SF4">
    <property type="entry name" value="TONB-DEPENDENT RECEPTOR-LIKE BETA-BARREL DOMAIN-CONTAINING PROTEIN"/>
    <property type="match status" value="1"/>
</dbReference>
<dbReference type="InterPro" id="IPR041700">
    <property type="entry name" value="OMP_b-brl_3"/>
</dbReference>
<name>A0ABS1K896_9FLAO</name>
<dbReference type="RefSeq" id="WP_201998318.1">
    <property type="nucleotide sequence ID" value="NZ_JAERSF010000001.1"/>
</dbReference>
<evidence type="ECO:0000256" key="3">
    <source>
        <dbReference type="ARBA" id="ARBA00023237"/>
    </source>
</evidence>
<dbReference type="Pfam" id="PF14905">
    <property type="entry name" value="OMP_b-brl_3"/>
    <property type="match status" value="1"/>
</dbReference>